<protein>
    <recommendedName>
        <fullName evidence="1">Amidohydrolase-related domain-containing protein</fullName>
    </recommendedName>
</protein>
<accession>A0A6H0Y1C2</accession>
<reference evidence="2 3" key="1">
    <citation type="journal article" date="2016" name="Sci. Rep.">
        <title>Peltaster fructicola genome reveals evolution from an invasive phytopathogen to an ectophytic parasite.</title>
        <authorList>
            <person name="Xu C."/>
            <person name="Chen H."/>
            <person name="Gleason M.L."/>
            <person name="Xu J.R."/>
            <person name="Liu H."/>
            <person name="Zhang R."/>
            <person name="Sun G."/>
        </authorList>
    </citation>
    <scope>NUCLEOTIDE SEQUENCE [LARGE SCALE GENOMIC DNA]</scope>
    <source>
        <strain evidence="2 3">LNHT1506</strain>
    </source>
</reference>
<name>A0A6H0Y1C2_9PEZI</name>
<keyword evidence="3" id="KW-1185">Reference proteome</keyword>
<evidence type="ECO:0000313" key="2">
    <source>
        <dbReference type="EMBL" id="QIX00648.1"/>
    </source>
</evidence>
<dbReference type="Gene3D" id="1.20.58.520">
    <property type="entry name" value="Amidohydrolase"/>
    <property type="match status" value="1"/>
</dbReference>
<dbReference type="Proteomes" id="UP000503462">
    <property type="component" value="Chromosome 4"/>
</dbReference>
<dbReference type="PANTHER" id="PTHR43135:SF3">
    <property type="entry name" value="ALPHA-D-RIBOSE 1-METHYLPHOSPHONATE 5-TRIPHOSPHATE DIPHOSPHATASE"/>
    <property type="match status" value="1"/>
</dbReference>
<dbReference type="InterPro" id="IPR051781">
    <property type="entry name" value="Metallo-dep_Hydrolase"/>
</dbReference>
<feature type="domain" description="Amidohydrolase-related" evidence="1">
    <location>
        <begin position="51"/>
        <end position="410"/>
    </location>
</feature>
<dbReference type="AlphaFoldDB" id="A0A6H0Y1C2"/>
<dbReference type="InterPro" id="IPR006680">
    <property type="entry name" value="Amidohydro-rel"/>
</dbReference>
<dbReference type="PANTHER" id="PTHR43135">
    <property type="entry name" value="ALPHA-D-RIBOSE 1-METHYLPHOSPHONATE 5-TRIPHOSPHATE DIPHOSPHATASE"/>
    <property type="match status" value="1"/>
</dbReference>
<dbReference type="EMBL" id="CP051142">
    <property type="protein sequence ID" value="QIX00648.1"/>
    <property type="molecule type" value="Genomic_DNA"/>
</dbReference>
<evidence type="ECO:0000259" key="1">
    <source>
        <dbReference type="Pfam" id="PF01979"/>
    </source>
</evidence>
<dbReference type="Gene3D" id="3.30.110.90">
    <property type="entry name" value="Amidohydrolase"/>
    <property type="match status" value="1"/>
</dbReference>
<gene>
    <name evidence="2" type="ORF">AMS68_006165</name>
</gene>
<dbReference type="InterPro" id="IPR032466">
    <property type="entry name" value="Metal_Hydrolase"/>
</dbReference>
<dbReference type="GO" id="GO:0016810">
    <property type="term" value="F:hydrolase activity, acting on carbon-nitrogen (but not peptide) bonds"/>
    <property type="evidence" value="ECO:0007669"/>
    <property type="project" value="InterPro"/>
</dbReference>
<organism evidence="2 3">
    <name type="scientific">Peltaster fructicola</name>
    <dbReference type="NCBI Taxonomy" id="286661"/>
    <lineage>
        <taxon>Eukaryota</taxon>
        <taxon>Fungi</taxon>
        <taxon>Dikarya</taxon>
        <taxon>Ascomycota</taxon>
        <taxon>Pezizomycotina</taxon>
        <taxon>Dothideomycetes</taxon>
        <taxon>Dothideomycetes incertae sedis</taxon>
        <taxon>Peltaster</taxon>
    </lineage>
</organism>
<dbReference type="Gene3D" id="3.40.50.10910">
    <property type="entry name" value="Amidohydrolase"/>
    <property type="match status" value="1"/>
</dbReference>
<dbReference type="Gene3D" id="2.30.40.10">
    <property type="entry name" value="Urease, subunit C, domain 1"/>
    <property type="match status" value="1"/>
</dbReference>
<dbReference type="OrthoDB" id="5595695at2759"/>
<dbReference type="SUPFAM" id="SSF51556">
    <property type="entry name" value="Metallo-dependent hydrolases"/>
    <property type="match status" value="1"/>
</dbReference>
<dbReference type="InterPro" id="IPR011059">
    <property type="entry name" value="Metal-dep_hydrolase_composite"/>
</dbReference>
<evidence type="ECO:0000313" key="3">
    <source>
        <dbReference type="Proteomes" id="UP000503462"/>
    </source>
</evidence>
<dbReference type="Pfam" id="PF01979">
    <property type="entry name" value="Amidohydro_1"/>
    <property type="match status" value="1"/>
</dbReference>
<sequence>MASFSIKDVRIFDGNDTIEQGSVLVEDGKIKQVSSGQIFFEGTSISKPGCTLLPGLVDCHIHADSANPTALPQSLRFGVTTVCDMHNEYFNVVKLKQQMAEQPDCSDLKEASYAATVDMGWPMAVVLAHSANPHVKEEIATWPKLTGPHDAAGYVQDRLKEGVDYIKLMHESGSVLGLKLNMPSIETQKAIVAEAHKAGLLTVAHSLCLKDTIEILEAGVDGMTHTFSDEPPNQRLIDAYKLNNAHCNPTLATIGSLTAEGKQMQEKYAHDPRVTELLVGEDAAERLCMCMTFAQKAGASVEYAYESVRQLKAAGVDIVLGSDAAGPAVGTAYGLTAHHELLLFVKHCGFTPAEALAAATSVVARRFRFHDRGQIKPGLRADLLLVEGNPLENIDDTLNIRGVWKQGVLVKHFESKL</sequence>
<proteinExistence type="predicted"/>
<dbReference type="SUPFAM" id="SSF51338">
    <property type="entry name" value="Composite domain of metallo-dependent hydrolases"/>
    <property type="match status" value="2"/>
</dbReference>